<dbReference type="InterPro" id="IPR022488">
    <property type="entry name" value="PPK2-related"/>
</dbReference>
<keyword evidence="4" id="KW-0066">ATP synthesis</keyword>
<sequence>MTEHSLDDAQAIHDRIRAEMLDGFDEELELEIDDDRLDALTNEMSDHSPAETIERRLYFKELFRLQGELVKLQSWVQQNKLKVVVIFEGRDSAGKGGVIKRITQRLNPRVCRVAALPAPNERERTQWYFQRYVSHLPAGGEIVLFDRSWYNRAGVERVMGFCTEDDVEEFFRSVPEFERMLVRSGIILIKYWFSITDEAQHLRFSMRIADPLKQWKLSPMDVEARTRWEQYTKAKEAMLEHTHIPEAPWHVVQAVDKKKARLNCIAHLLEQLPYQEVEHPPVVLPARVRNPDYHRTPVPAEMYVPERY</sequence>
<dbReference type="PANTHER" id="PTHR34383">
    <property type="entry name" value="POLYPHOSPHATE:AMP PHOSPHOTRANSFERASE-RELATED"/>
    <property type="match status" value="1"/>
</dbReference>
<dbReference type="InterPro" id="IPR016898">
    <property type="entry name" value="Polyphosphate_phosphotransfera"/>
</dbReference>
<dbReference type="Gene3D" id="3.40.50.300">
    <property type="entry name" value="P-loop containing nucleotide triphosphate hydrolases"/>
    <property type="match status" value="1"/>
</dbReference>
<dbReference type="InterPro" id="IPR027417">
    <property type="entry name" value="P-loop_NTPase"/>
</dbReference>
<dbReference type="RefSeq" id="WP_184519196.1">
    <property type="nucleotide sequence ID" value="NZ_CP050292.1"/>
</dbReference>
<comment type="catalytic activity">
    <reaction evidence="5">
        <text>[phosphate](n) + ATP = [phosphate](n+1) + ADP</text>
        <dbReference type="Rhea" id="RHEA:19573"/>
        <dbReference type="Rhea" id="RHEA-COMP:9859"/>
        <dbReference type="Rhea" id="RHEA-COMP:14280"/>
        <dbReference type="ChEBI" id="CHEBI:16838"/>
        <dbReference type="ChEBI" id="CHEBI:30616"/>
        <dbReference type="ChEBI" id="CHEBI:456216"/>
    </reaction>
    <physiologicalReaction direction="right-to-left" evidence="5">
        <dbReference type="Rhea" id="RHEA:19575"/>
    </physiologicalReaction>
</comment>
<evidence type="ECO:0000256" key="5">
    <source>
        <dbReference type="ARBA" id="ARBA00024500"/>
    </source>
</evidence>
<dbReference type="EMBL" id="CP050292">
    <property type="protein sequence ID" value="QND72501.1"/>
    <property type="molecule type" value="Genomic_DNA"/>
</dbReference>
<proteinExistence type="inferred from homology"/>
<keyword evidence="3 6" id="KW-0418">Kinase</keyword>
<dbReference type="GO" id="GO:0008976">
    <property type="term" value="F:polyphosphate kinase activity"/>
    <property type="evidence" value="ECO:0007669"/>
    <property type="project" value="UniProtKB-UniRule"/>
</dbReference>
<comment type="similarity">
    <text evidence="1 6">Belongs to the polyphosphate kinase 2 (PPK2) family. Class I subfamily.</text>
</comment>
<accession>A0A7G6U0G9</accession>
<reference evidence="9" key="1">
    <citation type="journal article" date="2020" name="Mol. Plant Microbe">
        <title>Rhizobial microsymbionts of the narrowly endemic Oxytropis species growing in Kamchatka are characterized by significant genetic diversity and possess a set of genes that are associated with T3SS and T6SS secretion systems and can affect the development of symbiosis.</title>
        <authorList>
            <person name="Safronova V."/>
            <person name="Guro P."/>
            <person name="Sazanova A."/>
            <person name="Kuznetsova I."/>
            <person name="Belimov A."/>
            <person name="Yakubov V."/>
            <person name="Chirak E."/>
            <person name="Afonin A."/>
            <person name="Gogolev Y."/>
            <person name="Andronov E."/>
            <person name="Tikhonovich I."/>
        </authorList>
    </citation>
    <scope>NUCLEOTIDE SEQUENCE [LARGE SCALE GENOMIC DNA]</scope>
    <source>
        <strain evidence="9">581</strain>
    </source>
</reference>
<dbReference type="PANTHER" id="PTHR34383:SF1">
    <property type="entry name" value="ADP-POLYPHOSPHATE PHOSPHOTRANSFERASE"/>
    <property type="match status" value="1"/>
</dbReference>
<dbReference type="SUPFAM" id="SSF52540">
    <property type="entry name" value="P-loop containing nucleoside triphosphate hydrolases"/>
    <property type="match status" value="1"/>
</dbReference>
<evidence type="ECO:0000313" key="9">
    <source>
        <dbReference type="Proteomes" id="UP000515291"/>
    </source>
</evidence>
<evidence type="ECO:0000256" key="2">
    <source>
        <dbReference type="ARBA" id="ARBA00022679"/>
    </source>
</evidence>
<protein>
    <recommendedName>
        <fullName evidence="6">ADP/GDP-polyphosphate phosphotransferase</fullName>
        <ecNumber evidence="6">2.7.4.-</ecNumber>
    </recommendedName>
    <alternativeName>
        <fullName evidence="6">Polyphosphate kinase PPK2</fullName>
    </alternativeName>
</protein>
<dbReference type="Pfam" id="PF03976">
    <property type="entry name" value="PPK2"/>
    <property type="match status" value="1"/>
</dbReference>
<evidence type="ECO:0000256" key="6">
    <source>
        <dbReference type="RuleBase" id="RU369062"/>
    </source>
</evidence>
<evidence type="ECO:0000256" key="4">
    <source>
        <dbReference type="ARBA" id="ARBA00023310"/>
    </source>
</evidence>
<dbReference type="KEGG" id="trb:HB776_15615"/>
<evidence type="ECO:0000259" key="7">
    <source>
        <dbReference type="Pfam" id="PF03976"/>
    </source>
</evidence>
<comment type="subunit">
    <text evidence="6">Homotetramer.</text>
</comment>
<dbReference type="InterPro" id="IPR022486">
    <property type="entry name" value="PPK2_PA0141"/>
</dbReference>
<dbReference type="AlphaFoldDB" id="A0A7G6U0G9"/>
<gene>
    <name evidence="8" type="primary">ppk2</name>
    <name evidence="8" type="ORF">HB776_15615</name>
</gene>
<dbReference type="PIRSF" id="PIRSF028756">
    <property type="entry name" value="PPK2_prd"/>
    <property type="match status" value="1"/>
</dbReference>
<dbReference type="GO" id="GO:0006754">
    <property type="term" value="P:ATP biosynthetic process"/>
    <property type="evidence" value="ECO:0007669"/>
    <property type="project" value="UniProtKB-KW"/>
</dbReference>
<dbReference type="EC" id="2.7.4.-" evidence="6"/>
<comment type="function">
    <text evidence="6">Uses inorganic polyphosphate (polyP) as a donor to convert GDP to GTP or ADP to ATP.</text>
</comment>
<evidence type="ECO:0000256" key="3">
    <source>
        <dbReference type="ARBA" id="ARBA00022777"/>
    </source>
</evidence>
<dbReference type="NCBIfam" id="TIGR03707">
    <property type="entry name" value="PPK2_P_aer"/>
    <property type="match status" value="1"/>
</dbReference>
<evidence type="ECO:0000313" key="8">
    <source>
        <dbReference type="EMBL" id="QND72501.1"/>
    </source>
</evidence>
<name>A0A7G6U0G9_9BRAD</name>
<dbReference type="Proteomes" id="UP000515291">
    <property type="component" value="Chromosome"/>
</dbReference>
<organism evidence="8 9">
    <name type="scientific">Tardiphaga robiniae</name>
    <dbReference type="NCBI Taxonomy" id="943830"/>
    <lineage>
        <taxon>Bacteria</taxon>
        <taxon>Pseudomonadati</taxon>
        <taxon>Pseudomonadota</taxon>
        <taxon>Alphaproteobacteria</taxon>
        <taxon>Hyphomicrobiales</taxon>
        <taxon>Nitrobacteraceae</taxon>
        <taxon>Tardiphaga</taxon>
    </lineage>
</organism>
<feature type="domain" description="Polyphosphate kinase-2-related" evidence="7">
    <location>
        <begin position="54"/>
        <end position="279"/>
    </location>
</feature>
<evidence type="ECO:0000256" key="1">
    <source>
        <dbReference type="ARBA" id="ARBA00009924"/>
    </source>
</evidence>
<keyword evidence="2 6" id="KW-0808">Transferase</keyword>